<dbReference type="InterPro" id="IPR032675">
    <property type="entry name" value="LRR_dom_sf"/>
</dbReference>
<dbReference type="Gene3D" id="3.80.10.10">
    <property type="entry name" value="Ribonuclease Inhibitor"/>
    <property type="match status" value="1"/>
</dbReference>
<proteinExistence type="predicted"/>
<comment type="caution">
    <text evidence="1">The sequence shown here is derived from an EMBL/GenBank/DDBJ whole genome shotgun (WGS) entry which is preliminary data.</text>
</comment>
<dbReference type="AlphaFoldDB" id="A0A2I2G0M7"/>
<evidence type="ECO:0008006" key="3">
    <source>
        <dbReference type="Google" id="ProtNLM"/>
    </source>
</evidence>
<dbReference type="SUPFAM" id="SSF52047">
    <property type="entry name" value="RNI-like"/>
    <property type="match status" value="1"/>
</dbReference>
<reference evidence="1 2" key="1">
    <citation type="submission" date="2016-12" db="EMBL/GenBank/DDBJ databases">
        <title>The genomes of Aspergillus section Nigri reveals drivers in fungal speciation.</title>
        <authorList>
            <consortium name="DOE Joint Genome Institute"/>
            <person name="Vesth T.C."/>
            <person name="Nybo J."/>
            <person name="Theobald S."/>
            <person name="Brandl J."/>
            <person name="Frisvad J.C."/>
            <person name="Nielsen K.F."/>
            <person name="Lyhne E.K."/>
            <person name="Kogle M.E."/>
            <person name="Kuo A."/>
            <person name="Riley R."/>
            <person name="Clum A."/>
            <person name="Nolan M."/>
            <person name="Lipzen A."/>
            <person name="Salamov A."/>
            <person name="Henrissat B."/>
            <person name="Wiebenga A."/>
            <person name="De Vries R.P."/>
            <person name="Grigoriev I.V."/>
            <person name="Mortensen U.H."/>
            <person name="Andersen M.R."/>
            <person name="Baker S.E."/>
        </authorList>
    </citation>
    <scope>NUCLEOTIDE SEQUENCE [LARGE SCALE GENOMIC DNA]</scope>
    <source>
        <strain evidence="1 2">IBT 23096</strain>
    </source>
</reference>
<dbReference type="VEuPathDB" id="FungiDB:P170DRAFT_427748"/>
<dbReference type="OrthoDB" id="4501663at2759"/>
<keyword evidence="2" id="KW-1185">Reference proteome</keyword>
<gene>
    <name evidence="1" type="ORF">P170DRAFT_427748</name>
</gene>
<dbReference type="GeneID" id="36555495"/>
<sequence>MADSDIPEAPAWDISKVPNEIWIKIFHALDFDYPALGAVYATCGKFHQCVQPALFYHLHVHLVENTVFEYNPFEKRIAYHRTWVQFKDVRVLEISDTHTHVECMTRVSRSLRSLFRLIPRVRIIKWRSRLEIDQTILEMFTFLQRPIILDIQGAHEIFDYNATIRPILRACPLMNIRSLDINMENWDQEYQELKGNLFPICSVPTLEALTLTYRATAPGFRVCNVRVQRGCRLAPLKSLRLYNVCFVGEDGSDWTRCLNGLALRHLTLDGYFVSMVPLKLLAGKVPNLKSLSVRLRNEEDQIHEPVSFDIMENFLIDAAPGMSYMLSSFLRGVRALEEFSGYDLPLKTLEDVMVFQGHALETLRFRDTVARKSNRGHGSVFLGCRELMWMSIRLPALRRLGITMAIGSQTVPMLNYISRFPNLTHLELSTPPILDPADLAHRTNTRNNNAANERPPPPSRSLPKPIPESLVQNIFHYVAGRKAYYSALTGNNRWKSFDRLEFTAREYEPMIEGMPLAFWGLRKVSISTCTRKIGAPGEVELSVVTARGWSLMCVHRYNQVLNAAGVWDRRGVYAISDANGLDCLID</sequence>
<dbReference type="EMBL" id="MSFO01000006">
    <property type="protein sequence ID" value="PLB46428.1"/>
    <property type="molecule type" value="Genomic_DNA"/>
</dbReference>
<organism evidence="1 2">
    <name type="scientific">Aspergillus steynii IBT 23096</name>
    <dbReference type="NCBI Taxonomy" id="1392250"/>
    <lineage>
        <taxon>Eukaryota</taxon>
        <taxon>Fungi</taxon>
        <taxon>Dikarya</taxon>
        <taxon>Ascomycota</taxon>
        <taxon>Pezizomycotina</taxon>
        <taxon>Eurotiomycetes</taxon>
        <taxon>Eurotiomycetidae</taxon>
        <taxon>Eurotiales</taxon>
        <taxon>Aspergillaceae</taxon>
        <taxon>Aspergillus</taxon>
        <taxon>Aspergillus subgen. Circumdati</taxon>
    </lineage>
</organism>
<name>A0A2I2G0M7_9EURO</name>
<accession>A0A2I2G0M7</accession>
<evidence type="ECO:0000313" key="2">
    <source>
        <dbReference type="Proteomes" id="UP000234275"/>
    </source>
</evidence>
<evidence type="ECO:0000313" key="1">
    <source>
        <dbReference type="EMBL" id="PLB46428.1"/>
    </source>
</evidence>
<dbReference type="Proteomes" id="UP000234275">
    <property type="component" value="Unassembled WGS sequence"/>
</dbReference>
<dbReference type="RefSeq" id="XP_024701730.1">
    <property type="nucleotide sequence ID" value="XM_024847796.1"/>
</dbReference>
<protein>
    <recommendedName>
        <fullName evidence="3">F-box domain-containing protein</fullName>
    </recommendedName>
</protein>